<proteinExistence type="predicted"/>
<dbReference type="Proteomes" id="UP001234297">
    <property type="component" value="Chromosome 2"/>
</dbReference>
<name>A0ACC2MHJ0_PERAE</name>
<comment type="caution">
    <text evidence="1">The sequence shown here is derived from an EMBL/GenBank/DDBJ whole genome shotgun (WGS) entry which is preliminary data.</text>
</comment>
<dbReference type="EMBL" id="CM056810">
    <property type="protein sequence ID" value="KAJ8645175.1"/>
    <property type="molecule type" value="Genomic_DNA"/>
</dbReference>
<accession>A0ACC2MHJ0</accession>
<reference evidence="1 2" key="1">
    <citation type="journal article" date="2022" name="Hortic Res">
        <title>A haplotype resolved chromosomal level avocado genome allows analysis of novel avocado genes.</title>
        <authorList>
            <person name="Nath O."/>
            <person name="Fletcher S.J."/>
            <person name="Hayward A."/>
            <person name="Shaw L.M."/>
            <person name="Masouleh A.K."/>
            <person name="Furtado A."/>
            <person name="Henry R.J."/>
            <person name="Mitter N."/>
        </authorList>
    </citation>
    <scope>NUCLEOTIDE SEQUENCE [LARGE SCALE GENOMIC DNA]</scope>
    <source>
        <strain evidence="2">cv. Hass</strain>
    </source>
</reference>
<keyword evidence="2" id="KW-1185">Reference proteome</keyword>
<protein>
    <submittedName>
        <fullName evidence="1">Uncharacterized protein</fullName>
    </submittedName>
</protein>
<sequence length="1349" mass="145874">MNLSIQTEDSFSNLLELAANNDINGFKLSIERDPASIDEIDRWYGRQKGSNHMELKHRTPLMVAATYGSIDVLKLILSLSAADVNRTCSSDKSTALHCAASGGSANAIEAVKQLLLAGADLNSLDSNGRRPFDVIAVSPKLPNIRSALEELLAANSSPIGDCGLRVSTSSSGSPPLSSSPEDGSPSSASDSTSSPMMAKFHDLPANLVSEKKEYPMDPSLPDIKNSIYATDEFRMFSFKIRPCSRAYSHDWTECPFVHPGENARRRDPRKFHYSCVPCPDFRKGACRRGDLCEYAHGVFECWLHPAQYRTRLCKDGTACARRVCFFAHTSEELRPLYVSTGSAVPSPRSAASAAAAMDMAAAMSLLPGSPSSLSVMSPNPFTPPMSPSANGMSWPQPNVPTLHLPGSNLQSSRLRSSFNARDIPSDEFPMLQDFDAQLLNDFNCFSPRTRLNAASGNFPARSKTLTPSNLDDLFTAEISSSPRFSDQMAASVFSPSHKSAILNNQFQQQQQSMLSPINTNVFSPKSGDQHMASPFGLSPRSFEAHSPMSSRLGAFSHREQQQQFRSLSARELGSGASAAIGSSLNSMARWGSPTGKVDWSVNGDELGKLKRSSSFEMGAEGEEPDLSWVQSLVKESPEIKEKEAVTIAATLTVNASSASETANSNSNSQAEGIDYAVLGAWLEQMQLDQLVPQIRGILLDSDVVRSAFFGHSLSLSLSLSLSTPLREKKKGRLSIVQDACDLRRQSEVLDFESFLFSTLPWVLCPPPPSQLIQRPTRNSFNFLYVAVVTGAGSISPREASDTGRVSFVLPLFQGNCVLLGKWEILKVEPADFVVIVVYDSSLSPSRYKRKSPLQIFLTDARNVLKRDELGLEIAQIALPTALALAADPIASLIDTAFIGHIGPVELAAVGVSIAVFNQVSRIAIFPLVSVTTSFVAEDDAKATSTEEHESDSMEKAMPMNSEMRELSPLDSEKADDSSPFLTGRNQNINKSGIEKRHIPSVSSALVIGGVLGLLQAIILIFSAKPVLNVMGVHSDSPMLAPAQRYLTLRSLGAPAVLLSLAMQGVFRGFKDTKTPLYATVAGDVTNIILDPIFIFSFRLGVSGAAIAHVISQYLISLILLLRLMEKVDVLPPSIKDLQFNRFLKNGSLLLARVIAVTCCVTLAASMAARQGPTCMAAFQICLQIWLTISLLADGLAVAAQAILASAFAKMDQSKAMATTSRVLQLGLVLGLFLAAFLGISLQFAWKLFTKDANVVHLMRIGIPFVALTQPINALAFVFDGINFGASDFAYSAYSMVCVAVISIGCLFLLSSSHGFIGIWIALTIYMTLRMLAGFGRIGTARGPWKFLRV</sequence>
<gene>
    <name evidence="1" type="ORF">MRB53_006923</name>
</gene>
<organism evidence="1 2">
    <name type="scientific">Persea americana</name>
    <name type="common">Avocado</name>
    <dbReference type="NCBI Taxonomy" id="3435"/>
    <lineage>
        <taxon>Eukaryota</taxon>
        <taxon>Viridiplantae</taxon>
        <taxon>Streptophyta</taxon>
        <taxon>Embryophyta</taxon>
        <taxon>Tracheophyta</taxon>
        <taxon>Spermatophyta</taxon>
        <taxon>Magnoliopsida</taxon>
        <taxon>Magnoliidae</taxon>
        <taxon>Laurales</taxon>
        <taxon>Lauraceae</taxon>
        <taxon>Persea</taxon>
    </lineage>
</organism>
<evidence type="ECO:0000313" key="1">
    <source>
        <dbReference type="EMBL" id="KAJ8645175.1"/>
    </source>
</evidence>
<evidence type="ECO:0000313" key="2">
    <source>
        <dbReference type="Proteomes" id="UP001234297"/>
    </source>
</evidence>